<reference evidence="2" key="1">
    <citation type="submission" date="2023-07" db="EMBL/GenBank/DDBJ databases">
        <title>Sequencing the genomes of 1000 actinobacteria strains.</title>
        <authorList>
            <person name="Klenk H.-P."/>
        </authorList>
    </citation>
    <scope>NUCLEOTIDE SEQUENCE</scope>
    <source>
        <strain evidence="2">DSM 45977</strain>
    </source>
</reference>
<name>A0AAE4CKU5_9ACTN</name>
<accession>A0AAE4CKU5</accession>
<dbReference type="EMBL" id="JAVDXW010000001">
    <property type="protein sequence ID" value="MDR7301119.1"/>
    <property type="molecule type" value="Genomic_DNA"/>
</dbReference>
<dbReference type="AlphaFoldDB" id="A0AAE4CKU5"/>
<keyword evidence="3" id="KW-1185">Reference proteome</keyword>
<feature type="transmembrane region" description="Helical" evidence="1">
    <location>
        <begin position="20"/>
        <end position="42"/>
    </location>
</feature>
<sequence>MNIPESGSGQSGRAVRAFDVRMIIAVLFGIYGVIVTAMGLFGTSAREISQAAGININLWSGIGMLVFAALFGVWVRLRPLVVPDEHSDAEPPEH</sequence>
<keyword evidence="1" id="KW-1133">Transmembrane helix</keyword>
<keyword evidence="1" id="KW-0812">Transmembrane</keyword>
<keyword evidence="1" id="KW-0472">Membrane</keyword>
<proteinExistence type="predicted"/>
<protein>
    <submittedName>
        <fullName evidence="2">Uncharacterized protein</fullName>
    </submittedName>
</protein>
<organism evidence="2 3">
    <name type="scientific">Haloactinomyces albus</name>
    <dbReference type="NCBI Taxonomy" id="1352928"/>
    <lineage>
        <taxon>Bacteria</taxon>
        <taxon>Bacillati</taxon>
        <taxon>Actinomycetota</taxon>
        <taxon>Actinomycetes</taxon>
        <taxon>Actinopolysporales</taxon>
        <taxon>Actinopolysporaceae</taxon>
        <taxon>Haloactinomyces</taxon>
    </lineage>
</organism>
<evidence type="ECO:0000256" key="1">
    <source>
        <dbReference type="SAM" id="Phobius"/>
    </source>
</evidence>
<feature type="transmembrane region" description="Helical" evidence="1">
    <location>
        <begin position="54"/>
        <end position="75"/>
    </location>
</feature>
<evidence type="ECO:0000313" key="3">
    <source>
        <dbReference type="Proteomes" id="UP001180845"/>
    </source>
</evidence>
<dbReference type="RefSeq" id="WP_310271021.1">
    <property type="nucleotide sequence ID" value="NZ_JAVDXW010000001.1"/>
</dbReference>
<evidence type="ECO:0000313" key="2">
    <source>
        <dbReference type="EMBL" id="MDR7301119.1"/>
    </source>
</evidence>
<gene>
    <name evidence="2" type="ORF">JOF55_001300</name>
</gene>
<comment type="caution">
    <text evidence="2">The sequence shown here is derived from an EMBL/GenBank/DDBJ whole genome shotgun (WGS) entry which is preliminary data.</text>
</comment>
<dbReference type="Proteomes" id="UP001180845">
    <property type="component" value="Unassembled WGS sequence"/>
</dbReference>